<protein>
    <submittedName>
        <fullName evidence="2">Rhodanese-like domain-containing protein</fullName>
    </submittedName>
</protein>
<dbReference type="Proteomes" id="UP001315967">
    <property type="component" value="Chromosome"/>
</dbReference>
<evidence type="ECO:0000313" key="2">
    <source>
        <dbReference type="EMBL" id="UUX34487.1"/>
    </source>
</evidence>
<dbReference type="RefSeq" id="WP_313793988.1">
    <property type="nucleotide sequence ID" value="NZ_CP102453.1"/>
</dbReference>
<dbReference type="SMART" id="SM00450">
    <property type="entry name" value="RHOD"/>
    <property type="match status" value="1"/>
</dbReference>
<dbReference type="Pfam" id="PF00581">
    <property type="entry name" value="Rhodanese"/>
    <property type="match status" value="1"/>
</dbReference>
<proteinExistence type="predicted"/>
<dbReference type="InterPro" id="IPR036873">
    <property type="entry name" value="Rhodanese-like_dom_sf"/>
</dbReference>
<name>A0ABY5P6X3_9LACT</name>
<dbReference type="EMBL" id="CP102453">
    <property type="protein sequence ID" value="UUX34487.1"/>
    <property type="molecule type" value="Genomic_DNA"/>
</dbReference>
<evidence type="ECO:0000259" key="1">
    <source>
        <dbReference type="PROSITE" id="PS50206"/>
    </source>
</evidence>
<dbReference type="PANTHER" id="PTHR43031">
    <property type="entry name" value="FAD-DEPENDENT OXIDOREDUCTASE"/>
    <property type="match status" value="1"/>
</dbReference>
<dbReference type="InterPro" id="IPR050229">
    <property type="entry name" value="GlpE_sulfurtransferase"/>
</dbReference>
<keyword evidence="3" id="KW-1185">Reference proteome</keyword>
<dbReference type="PANTHER" id="PTHR43031:SF17">
    <property type="entry name" value="SULFURTRANSFERASE YTWF-RELATED"/>
    <property type="match status" value="1"/>
</dbReference>
<dbReference type="SUPFAM" id="SSF52821">
    <property type="entry name" value="Rhodanese/Cell cycle control phosphatase"/>
    <property type="match status" value="1"/>
</dbReference>
<evidence type="ECO:0000313" key="3">
    <source>
        <dbReference type="Proteomes" id="UP001315967"/>
    </source>
</evidence>
<accession>A0ABY5P6X3</accession>
<feature type="domain" description="Rhodanese" evidence="1">
    <location>
        <begin position="14"/>
        <end position="97"/>
    </location>
</feature>
<sequence>MQTISADEFYQKSKKDQLNIIDVREADEFASGHIPNAINMPLSSLARHINDLDTNVHYYFICASGSRSNMAATALSKNGFNITNVLGGMSAWKGEVV</sequence>
<dbReference type="Gene3D" id="3.40.250.10">
    <property type="entry name" value="Rhodanese-like domain"/>
    <property type="match status" value="1"/>
</dbReference>
<gene>
    <name evidence="2" type="ORF">NRE15_02220</name>
</gene>
<dbReference type="PROSITE" id="PS50206">
    <property type="entry name" value="RHODANESE_3"/>
    <property type="match status" value="1"/>
</dbReference>
<reference evidence="2 3" key="1">
    <citation type="submission" date="2022-08" db="EMBL/GenBank/DDBJ databases">
        <title>Aerococcaceae sp. nov isolated from spoiled eye mask.</title>
        <authorList>
            <person name="Zhou G."/>
            <person name="Xie X.-B."/>
            <person name="Shi Q.-S."/>
            <person name="Wang Y.-S."/>
            <person name="Wen X."/>
            <person name="Peng H."/>
            <person name="Yang X.-J."/>
            <person name="Tao H.-B."/>
            <person name="Huang X.-M."/>
        </authorList>
    </citation>
    <scope>NUCLEOTIDE SEQUENCE [LARGE SCALE GENOMIC DNA]</scope>
    <source>
        <strain evidence="3">DM20194951</strain>
    </source>
</reference>
<dbReference type="InterPro" id="IPR001763">
    <property type="entry name" value="Rhodanese-like_dom"/>
</dbReference>
<dbReference type="CDD" id="cd00158">
    <property type="entry name" value="RHOD"/>
    <property type="match status" value="1"/>
</dbReference>
<organism evidence="2 3">
    <name type="scientific">Fundicoccus culcitae</name>
    <dbReference type="NCBI Taxonomy" id="2969821"/>
    <lineage>
        <taxon>Bacteria</taxon>
        <taxon>Bacillati</taxon>
        <taxon>Bacillota</taxon>
        <taxon>Bacilli</taxon>
        <taxon>Lactobacillales</taxon>
        <taxon>Aerococcaceae</taxon>
        <taxon>Fundicoccus</taxon>
    </lineage>
</organism>